<dbReference type="GO" id="GO:0003723">
    <property type="term" value="F:RNA binding"/>
    <property type="evidence" value="ECO:0007669"/>
    <property type="project" value="UniProtKB-UniRule"/>
</dbReference>
<dbReference type="GeneID" id="25985657"/>
<dbReference type="PANTHER" id="PTHR32343">
    <property type="entry name" value="SERINE/ARGININE-RICH SPLICING FACTOR"/>
    <property type="match status" value="1"/>
</dbReference>
<feature type="domain" description="RRM" evidence="3">
    <location>
        <begin position="5"/>
        <end position="74"/>
    </location>
</feature>
<dbReference type="OrthoDB" id="7763451at2759"/>
<evidence type="ECO:0000259" key="3">
    <source>
        <dbReference type="PROSITE" id="PS50102"/>
    </source>
</evidence>
<dbReference type="Gene3D" id="3.30.70.330">
    <property type="match status" value="1"/>
</dbReference>
<proteinExistence type="predicted"/>
<keyword evidence="1" id="KW-0694">RNA-binding</keyword>
<dbReference type="RefSeq" id="XP_014180563.1">
    <property type="nucleotide sequence ID" value="XM_014325088.1"/>
</dbReference>
<dbReference type="Proteomes" id="UP000002748">
    <property type="component" value="Unassembled WGS sequence"/>
</dbReference>
<dbReference type="AlphaFoldDB" id="J5QS14"/>
<comment type="caution">
    <text evidence="4">The sequence shown here is derived from an EMBL/GenBank/DDBJ whole genome shotgun (WGS) entry which is preliminary data.</text>
</comment>
<evidence type="ECO:0000313" key="4">
    <source>
        <dbReference type="EMBL" id="EJT48808.1"/>
    </source>
</evidence>
<dbReference type="Pfam" id="PF00076">
    <property type="entry name" value="RRM_1"/>
    <property type="match status" value="1"/>
</dbReference>
<evidence type="ECO:0000256" key="2">
    <source>
        <dbReference type="SAM" id="MobiDB-lite"/>
    </source>
</evidence>
<name>J5QS14_TRIAS</name>
<organism evidence="4 5">
    <name type="scientific">Trichosporon asahii var. asahii (strain ATCC 90039 / CBS 2479 / JCM 2466 / KCTC 7840 / NBRC 103889/ NCYC 2677 / UAMH 7654)</name>
    <name type="common">Yeast</name>
    <dbReference type="NCBI Taxonomy" id="1186058"/>
    <lineage>
        <taxon>Eukaryota</taxon>
        <taxon>Fungi</taxon>
        <taxon>Dikarya</taxon>
        <taxon>Basidiomycota</taxon>
        <taxon>Agaricomycotina</taxon>
        <taxon>Tremellomycetes</taxon>
        <taxon>Trichosporonales</taxon>
        <taxon>Trichosporonaceae</taxon>
        <taxon>Trichosporon</taxon>
    </lineage>
</organism>
<sequence>MSSSYTVHVSGLAPETTDTKLSDFFSFCGKLTSVKKNGTEADITFEKQSAMRTALMLNGGTLDGAHLTVTSASPEANTDKASTPPPADSEPTIAQEDKPKAAIAAEYLANGYLLGDNILQKAIDIDNKQGISSRFLNFVNNIDKKAGERLVGEGHTVSQKLREDAATAYAKAEQVDKDKGVSERFHQYYTKALGTPLGQKVANFYTQTQKQLLDVHDEAKRIAQEKKAASGAATPAHVEGSETAPAATSASTGATEKADTAAAAPATEKSA</sequence>
<reference evidence="4 5" key="1">
    <citation type="journal article" date="2012" name="Eukaryot. Cell">
        <title>Draft genome sequence of CBS 2479, the standard type strain of Trichosporon asahii.</title>
        <authorList>
            <person name="Yang R.Y."/>
            <person name="Li H.T."/>
            <person name="Zhu H."/>
            <person name="Zhou G.P."/>
            <person name="Wang M."/>
            <person name="Wang L."/>
        </authorList>
    </citation>
    <scope>NUCLEOTIDE SEQUENCE [LARGE SCALE GENOMIC DNA]</scope>
    <source>
        <strain evidence="5">ATCC 90039 / CBS 2479 / JCM 2466 / KCTC 7840 / NCYC 2677 / UAMH 7654</strain>
    </source>
</reference>
<dbReference type="PROSITE" id="PS50102">
    <property type="entry name" value="RRM"/>
    <property type="match status" value="1"/>
</dbReference>
<gene>
    <name evidence="4" type="ORF">A1Q1_02143</name>
</gene>
<dbReference type="SMART" id="SM00360">
    <property type="entry name" value="RRM"/>
    <property type="match status" value="1"/>
</dbReference>
<feature type="compositionally biased region" description="Low complexity" evidence="2">
    <location>
        <begin position="241"/>
        <end position="271"/>
    </location>
</feature>
<dbReference type="HOGENOM" id="CLU_074138_1_0_1"/>
<evidence type="ECO:0000313" key="5">
    <source>
        <dbReference type="Proteomes" id="UP000002748"/>
    </source>
</evidence>
<dbReference type="EMBL" id="ALBS01000190">
    <property type="protein sequence ID" value="EJT48808.1"/>
    <property type="molecule type" value="Genomic_DNA"/>
</dbReference>
<dbReference type="InterPro" id="IPR000504">
    <property type="entry name" value="RRM_dom"/>
</dbReference>
<feature type="region of interest" description="Disordered" evidence="2">
    <location>
        <begin position="73"/>
        <end position="96"/>
    </location>
</feature>
<protein>
    <recommendedName>
        <fullName evidence="3">RRM domain-containing protein</fullName>
    </recommendedName>
</protein>
<feature type="region of interest" description="Disordered" evidence="2">
    <location>
        <begin position="223"/>
        <end position="271"/>
    </location>
</feature>
<evidence type="ECO:0000256" key="1">
    <source>
        <dbReference type="PROSITE-ProRule" id="PRU00176"/>
    </source>
</evidence>
<accession>J5QS14</accession>
<dbReference type="InterPro" id="IPR012677">
    <property type="entry name" value="Nucleotide-bd_a/b_plait_sf"/>
</dbReference>
<dbReference type="VEuPathDB" id="FungiDB:A1Q1_02143"/>
<dbReference type="PANTHER" id="PTHR32343:SF10">
    <property type="entry name" value="RNA-BINDING REGION RNP-1 DOMAIN-CONTAINING PROTEIN"/>
    <property type="match status" value="1"/>
</dbReference>
<dbReference type="SUPFAM" id="SSF54928">
    <property type="entry name" value="RNA-binding domain, RBD"/>
    <property type="match status" value="1"/>
</dbReference>
<dbReference type="KEGG" id="tasa:A1Q1_02143"/>
<dbReference type="InterPro" id="IPR035979">
    <property type="entry name" value="RBD_domain_sf"/>
</dbReference>